<keyword evidence="2" id="KW-1185">Reference proteome</keyword>
<evidence type="ECO:0000313" key="1">
    <source>
        <dbReference type="EMBL" id="GAA4071438.1"/>
    </source>
</evidence>
<dbReference type="PANTHER" id="PTHR30217:SF7">
    <property type="entry name" value="TRNA HYDROXYLATION PROTEIN P2"/>
    <property type="match status" value="1"/>
</dbReference>
<dbReference type="EMBL" id="BAABDL010000085">
    <property type="protein sequence ID" value="GAA4071438.1"/>
    <property type="molecule type" value="Genomic_DNA"/>
</dbReference>
<dbReference type="InterPro" id="IPR051454">
    <property type="entry name" value="RNA/ubiquinone_mod_enzymes"/>
</dbReference>
<accession>A0ABP7VP25</accession>
<organism evidence="1 2">
    <name type="scientific">Amphibacillus indicireducens</name>
    <dbReference type="NCBI Taxonomy" id="1076330"/>
    <lineage>
        <taxon>Bacteria</taxon>
        <taxon>Bacillati</taxon>
        <taxon>Bacillota</taxon>
        <taxon>Bacilli</taxon>
        <taxon>Bacillales</taxon>
        <taxon>Bacillaceae</taxon>
        <taxon>Amphibacillus</taxon>
    </lineage>
</organism>
<reference evidence="2" key="1">
    <citation type="journal article" date="2019" name="Int. J. Syst. Evol. Microbiol.">
        <title>The Global Catalogue of Microorganisms (GCM) 10K type strain sequencing project: providing services to taxonomists for standard genome sequencing and annotation.</title>
        <authorList>
            <consortium name="The Broad Institute Genomics Platform"/>
            <consortium name="The Broad Institute Genome Sequencing Center for Infectious Disease"/>
            <person name="Wu L."/>
            <person name="Ma J."/>
        </authorList>
    </citation>
    <scope>NUCLEOTIDE SEQUENCE [LARGE SCALE GENOMIC DNA]</scope>
    <source>
        <strain evidence="2">JCM 17250</strain>
    </source>
</reference>
<dbReference type="Pfam" id="PF01136">
    <property type="entry name" value="Peptidase_U32"/>
    <property type="match status" value="1"/>
</dbReference>
<name>A0ABP7VP25_9BACI</name>
<evidence type="ECO:0000313" key="2">
    <source>
        <dbReference type="Proteomes" id="UP001501734"/>
    </source>
</evidence>
<dbReference type="RefSeq" id="WP_344912072.1">
    <property type="nucleotide sequence ID" value="NZ_BAABDL010000085.1"/>
</dbReference>
<dbReference type="Proteomes" id="UP001501734">
    <property type="component" value="Unassembled WGS sequence"/>
</dbReference>
<proteinExistence type="predicted"/>
<dbReference type="InterPro" id="IPR001539">
    <property type="entry name" value="Peptidase_U32"/>
</dbReference>
<sequence length="307" mass="35642">MSSYKPELQVSARNLEEVKRLAHAGADAIFVGNQQFANRQPGDFSLIEIKEATEWLHSQGKKIYVMVNAIYHNEHLESLPTYLKDLEQLKIDGIVAGDQSIYQILRDIKCSLPLTWDPETLSTNYQTLNFWAQRGLSRATLSNELSLDAVIKIKENVHFPIEMQIHGMTNIFHSKRKLVRNYYAQIDETYDRSKTRFIKENRKPETHYPIFEDLNGTHIMSNEDLAMIEYLDQIIDAKIDGLYIEGILKTIDYNEKIVALYREAIDTYLADPAAFETKKTAFKQMIADTQPDDRQLNTGFYFKEQIY</sequence>
<gene>
    <name evidence="1" type="ORF">GCM10022410_16350</name>
</gene>
<dbReference type="PANTHER" id="PTHR30217">
    <property type="entry name" value="PEPTIDASE U32 FAMILY"/>
    <property type="match status" value="1"/>
</dbReference>
<protein>
    <submittedName>
        <fullName evidence="1">Peptidase U32 family protein</fullName>
    </submittedName>
</protein>
<comment type="caution">
    <text evidence="1">The sequence shown here is derived from an EMBL/GenBank/DDBJ whole genome shotgun (WGS) entry which is preliminary data.</text>
</comment>